<dbReference type="Pfam" id="PF12906">
    <property type="entry name" value="RINGv"/>
    <property type="match status" value="1"/>
</dbReference>
<evidence type="ECO:0000256" key="1">
    <source>
        <dbReference type="ARBA" id="ARBA00022723"/>
    </source>
</evidence>
<dbReference type="SUPFAM" id="SSF57850">
    <property type="entry name" value="RING/U-box"/>
    <property type="match status" value="1"/>
</dbReference>
<evidence type="ECO:0000313" key="7">
    <source>
        <dbReference type="EMBL" id="KCW51394.1"/>
    </source>
</evidence>
<feature type="region of interest" description="Disordered" evidence="4">
    <location>
        <begin position="1"/>
        <end position="44"/>
    </location>
</feature>
<feature type="transmembrane region" description="Helical" evidence="5">
    <location>
        <begin position="407"/>
        <end position="428"/>
    </location>
</feature>
<dbReference type="KEGG" id="egr:104421669"/>
<dbReference type="FunCoup" id="A0A059ACD1">
    <property type="interactions" value="1000"/>
</dbReference>
<gene>
    <name evidence="7" type="ORF">EUGRSUZ_J00933</name>
</gene>
<feature type="compositionally biased region" description="Basic and acidic residues" evidence="4">
    <location>
        <begin position="1"/>
        <end position="17"/>
    </location>
</feature>
<dbReference type="SMART" id="SM00744">
    <property type="entry name" value="RINGv"/>
    <property type="match status" value="1"/>
</dbReference>
<dbReference type="OMA" id="SKFIWLY"/>
<dbReference type="eggNOG" id="KOG1609">
    <property type="taxonomic scope" value="Eukaryota"/>
</dbReference>
<dbReference type="AlphaFoldDB" id="A0A059ACD1"/>
<evidence type="ECO:0000259" key="6">
    <source>
        <dbReference type="PROSITE" id="PS51292"/>
    </source>
</evidence>
<dbReference type="OrthoDB" id="435038at2759"/>
<feature type="transmembrane region" description="Helical" evidence="5">
    <location>
        <begin position="434"/>
        <end position="459"/>
    </location>
</feature>
<evidence type="ECO:0000256" key="3">
    <source>
        <dbReference type="ARBA" id="ARBA00022833"/>
    </source>
</evidence>
<keyword evidence="5" id="KW-1133">Transmembrane helix</keyword>
<dbReference type="Gramene" id="KCW51394">
    <property type="protein sequence ID" value="KCW51394"/>
    <property type="gene ID" value="EUGRSUZ_J00933"/>
</dbReference>
<feature type="compositionally biased region" description="Low complexity" evidence="4">
    <location>
        <begin position="99"/>
        <end position="111"/>
    </location>
</feature>
<protein>
    <recommendedName>
        <fullName evidence="6">RING-CH-type domain-containing protein</fullName>
    </recommendedName>
</protein>
<feature type="region of interest" description="Disordered" evidence="4">
    <location>
        <begin position="235"/>
        <end position="254"/>
    </location>
</feature>
<organism evidence="7">
    <name type="scientific">Eucalyptus grandis</name>
    <name type="common">Flooded gum</name>
    <dbReference type="NCBI Taxonomy" id="71139"/>
    <lineage>
        <taxon>Eukaryota</taxon>
        <taxon>Viridiplantae</taxon>
        <taxon>Streptophyta</taxon>
        <taxon>Embryophyta</taxon>
        <taxon>Tracheophyta</taxon>
        <taxon>Spermatophyta</taxon>
        <taxon>Magnoliopsida</taxon>
        <taxon>eudicotyledons</taxon>
        <taxon>Gunneridae</taxon>
        <taxon>Pentapetalae</taxon>
        <taxon>rosids</taxon>
        <taxon>malvids</taxon>
        <taxon>Myrtales</taxon>
        <taxon>Myrtaceae</taxon>
        <taxon>Myrtoideae</taxon>
        <taxon>Eucalypteae</taxon>
        <taxon>Eucalyptus</taxon>
    </lineage>
</organism>
<dbReference type="GO" id="GO:0008270">
    <property type="term" value="F:zinc ion binding"/>
    <property type="evidence" value="ECO:0007669"/>
    <property type="project" value="UniProtKB-KW"/>
</dbReference>
<feature type="region of interest" description="Disordered" evidence="4">
    <location>
        <begin position="72"/>
        <end position="111"/>
    </location>
</feature>
<keyword evidence="2" id="KW-0863">Zinc-finger</keyword>
<keyword evidence="5" id="KW-0472">Membrane</keyword>
<evidence type="ECO:0000256" key="4">
    <source>
        <dbReference type="SAM" id="MobiDB-lite"/>
    </source>
</evidence>
<dbReference type="CDD" id="cd16495">
    <property type="entry name" value="RING_CH-C4HC3_MARCH"/>
    <property type="match status" value="1"/>
</dbReference>
<evidence type="ECO:0000256" key="2">
    <source>
        <dbReference type="ARBA" id="ARBA00022771"/>
    </source>
</evidence>
<accession>A0A059ACD1</accession>
<dbReference type="Gene3D" id="3.30.40.10">
    <property type="entry name" value="Zinc/RING finger domain, C3HC4 (zinc finger)"/>
    <property type="match status" value="1"/>
</dbReference>
<dbReference type="InParanoid" id="A0A059ACD1"/>
<feature type="transmembrane region" description="Helical" evidence="5">
    <location>
        <begin position="378"/>
        <end position="395"/>
    </location>
</feature>
<keyword evidence="1" id="KW-0479">Metal-binding</keyword>
<dbReference type="PROSITE" id="PS51292">
    <property type="entry name" value="ZF_RING_CH"/>
    <property type="match status" value="1"/>
</dbReference>
<dbReference type="InterPro" id="IPR011016">
    <property type="entry name" value="Znf_RING-CH"/>
</dbReference>
<feature type="compositionally biased region" description="Polar residues" evidence="4">
    <location>
        <begin position="86"/>
        <end position="95"/>
    </location>
</feature>
<sequence length="514" mass="57007">MEAPDRAAEKAEADAISHEVTVALPPPPTVDNAARTGEQSPQAPHWRRQNLFLDIPSRKNVASRDAHVIAMPITPSPTPKRVNFLLTPNSSSSRARVNGSPGPSSSRSKSPFKSLLPRLSFLYRSPSSDIEKAANMVEGASPNASQEKASISRSLSLTRMFTPRIRRTSSLPVTPVTNSSRESTQDQIACAAPHPTRKGVQKQISRSLSVPLNKERSIKRMDSFFRVITSTPRVIEGSAESNTSTSDPENDDDGEDILEEEAVCRICLVELCEGGETLKMECSCKGEMALAHKECAIKWFSIKGNKTCDVCKQEVQNLPVTLLRIQSLPTWNTGASRVQPMELHGYRMWQEVPVLVIVSMLAYFCFLEQLLVGKMGTNAIAISLPFSCLLGLLSSMTSSTMVKSQYVWIYASFQFSMVVLFAHMFYTLVRLQAILAVLFATFAGFGIAMSVSSIIVEFLRWRRRRNARSAQSHVSQAVPQPGQYTRTMIPPRLDPLYSHQTELTSPGPDQWRWS</sequence>
<evidence type="ECO:0000256" key="5">
    <source>
        <dbReference type="SAM" id="Phobius"/>
    </source>
</evidence>
<reference evidence="7" key="1">
    <citation type="submission" date="2013-07" db="EMBL/GenBank/DDBJ databases">
        <title>The genome of Eucalyptus grandis.</title>
        <authorList>
            <person name="Schmutz J."/>
            <person name="Hayes R."/>
            <person name="Myburg A."/>
            <person name="Tuskan G."/>
            <person name="Grattapaglia D."/>
            <person name="Rokhsar D.S."/>
        </authorList>
    </citation>
    <scope>NUCLEOTIDE SEQUENCE</scope>
    <source>
        <tissue evidence="7">Leaf extractions</tissue>
    </source>
</reference>
<dbReference type="InterPro" id="IPR013083">
    <property type="entry name" value="Znf_RING/FYVE/PHD"/>
</dbReference>
<keyword evidence="3" id="KW-0862">Zinc</keyword>
<dbReference type="EMBL" id="KK198762">
    <property type="protein sequence ID" value="KCW51394.1"/>
    <property type="molecule type" value="Genomic_DNA"/>
</dbReference>
<dbReference type="STRING" id="71139.A0A059ACD1"/>
<name>A0A059ACD1_EUCGR</name>
<keyword evidence="5" id="KW-0812">Transmembrane</keyword>
<dbReference type="PANTHER" id="PTHR46158:SF1">
    <property type="entry name" value="RING_U-BOX SUPERFAMILY PROTEIN"/>
    <property type="match status" value="1"/>
</dbReference>
<dbReference type="PANTHER" id="PTHR46158">
    <property type="entry name" value="OS02G0165000 PROTEIN"/>
    <property type="match status" value="1"/>
</dbReference>
<feature type="domain" description="RING-CH-type" evidence="6">
    <location>
        <begin position="256"/>
        <end position="318"/>
    </location>
</feature>
<proteinExistence type="predicted"/>